<dbReference type="AlphaFoldDB" id="A0A6J6NZC3"/>
<evidence type="ECO:0000313" key="1">
    <source>
        <dbReference type="EMBL" id="CAB4691806.1"/>
    </source>
</evidence>
<name>A0A6J6NZC3_9ZZZZ</name>
<dbReference type="EMBL" id="CAEZXZ010000001">
    <property type="protein sequence ID" value="CAB4691806.1"/>
    <property type="molecule type" value="Genomic_DNA"/>
</dbReference>
<gene>
    <name evidence="1" type="ORF">UFOPK2625_00017</name>
</gene>
<sequence>MKPVTRILSVVTVAVLALTGVGVPANGAPAPDIASGGNAPGGWLIGPSAYQDLFGSAGVGEPQGTLVADSGFRPYPHGFPIPNWGSADSFAQNQVVYGLPERLTLENYQKGNYEGPAPLNSLSLRRTLGDGVCQDAKKIDPKTGECKLILGAELLAQMIESAGAGGHCFGIAAAAAALYNGQLPANQVGASGLGINANNQMGNPAVQTITRLYGTQYFNNNFLTDIYAGQSPTEVVQTLIKTLPSGQVPFLLSIMGQIGGHGITPYAVLDRGNGLFDIAVYDNNFPLRALALTVDTNTDSFVYTSATNPDSPTYTWSTATNAAISLTSIDEILAVQPCPVCRGKDTGTLLAFSSWDIKNNGLLGITLLDTQGNGLAADLYRLMSPLNPANQEQVSAPLIVIDPGVEFMVDVVAGALVTPQSLEVYAMSNGASDVLTLEDIPGQSTVRFAVYEKGTIFYATKASSPRIQQLADEKVNSYEVNGHPLDLPKGVYVGQEWDRQAKTVRYSTTAKQALKWNIQIDKNPTPTEFGWAGLGVEVPAGSDILVDYSTMSAAVPPLAWVVDKDKSRTPITMVKITTALLKAEKANVYTVVGPG</sequence>
<proteinExistence type="predicted"/>
<accession>A0A6J6NZC3</accession>
<organism evidence="1">
    <name type="scientific">freshwater metagenome</name>
    <dbReference type="NCBI Taxonomy" id="449393"/>
    <lineage>
        <taxon>unclassified sequences</taxon>
        <taxon>metagenomes</taxon>
        <taxon>ecological metagenomes</taxon>
    </lineage>
</organism>
<reference evidence="1" key="1">
    <citation type="submission" date="2020-05" db="EMBL/GenBank/DDBJ databases">
        <authorList>
            <person name="Chiriac C."/>
            <person name="Salcher M."/>
            <person name="Ghai R."/>
            <person name="Kavagutti S V."/>
        </authorList>
    </citation>
    <scope>NUCLEOTIDE SEQUENCE</scope>
</reference>
<protein>
    <submittedName>
        <fullName evidence="1">Unannotated protein</fullName>
    </submittedName>
</protein>